<protein>
    <submittedName>
        <fullName evidence="1">Uncharacterized protein</fullName>
    </submittedName>
</protein>
<reference evidence="1" key="1">
    <citation type="journal article" date="2020" name="Stud. Mycol.">
        <title>101 Dothideomycetes genomes: a test case for predicting lifestyles and emergence of pathogens.</title>
        <authorList>
            <person name="Haridas S."/>
            <person name="Albert R."/>
            <person name="Binder M."/>
            <person name="Bloem J."/>
            <person name="Labutti K."/>
            <person name="Salamov A."/>
            <person name="Andreopoulos B."/>
            <person name="Baker S."/>
            <person name="Barry K."/>
            <person name="Bills G."/>
            <person name="Bluhm B."/>
            <person name="Cannon C."/>
            <person name="Castanera R."/>
            <person name="Culley D."/>
            <person name="Daum C."/>
            <person name="Ezra D."/>
            <person name="Gonzalez J."/>
            <person name="Henrissat B."/>
            <person name="Kuo A."/>
            <person name="Liang C."/>
            <person name="Lipzen A."/>
            <person name="Lutzoni F."/>
            <person name="Magnuson J."/>
            <person name="Mondo S."/>
            <person name="Nolan M."/>
            <person name="Ohm R."/>
            <person name="Pangilinan J."/>
            <person name="Park H.-J."/>
            <person name="Ramirez L."/>
            <person name="Alfaro M."/>
            <person name="Sun H."/>
            <person name="Tritt A."/>
            <person name="Yoshinaga Y."/>
            <person name="Zwiers L.-H."/>
            <person name="Turgeon B."/>
            <person name="Goodwin S."/>
            <person name="Spatafora J."/>
            <person name="Crous P."/>
            <person name="Grigoriev I."/>
        </authorList>
    </citation>
    <scope>NUCLEOTIDE SEQUENCE</scope>
    <source>
        <strain evidence="1">ATCC 200398</strain>
    </source>
</reference>
<organism evidence="1 2">
    <name type="scientific">Lindgomyces ingoldianus</name>
    <dbReference type="NCBI Taxonomy" id="673940"/>
    <lineage>
        <taxon>Eukaryota</taxon>
        <taxon>Fungi</taxon>
        <taxon>Dikarya</taxon>
        <taxon>Ascomycota</taxon>
        <taxon>Pezizomycotina</taxon>
        <taxon>Dothideomycetes</taxon>
        <taxon>Pleosporomycetidae</taxon>
        <taxon>Pleosporales</taxon>
        <taxon>Lindgomycetaceae</taxon>
        <taxon>Lindgomyces</taxon>
    </lineage>
</organism>
<dbReference type="EMBL" id="MU003653">
    <property type="protein sequence ID" value="KAF2462479.1"/>
    <property type="molecule type" value="Genomic_DNA"/>
</dbReference>
<evidence type="ECO:0000313" key="1">
    <source>
        <dbReference type="EMBL" id="KAF2462479.1"/>
    </source>
</evidence>
<name>A0ACB6Q643_9PLEO</name>
<accession>A0ACB6Q643</accession>
<feature type="non-terminal residue" evidence="1">
    <location>
        <position position="51"/>
    </location>
</feature>
<dbReference type="Proteomes" id="UP000799755">
    <property type="component" value="Unassembled WGS sequence"/>
</dbReference>
<keyword evidence="2" id="KW-1185">Reference proteome</keyword>
<gene>
    <name evidence="1" type="ORF">BDR25DRAFT_202744</name>
</gene>
<evidence type="ECO:0000313" key="2">
    <source>
        <dbReference type="Proteomes" id="UP000799755"/>
    </source>
</evidence>
<comment type="caution">
    <text evidence="1">The sequence shown here is derived from an EMBL/GenBank/DDBJ whole genome shotgun (WGS) entry which is preliminary data.</text>
</comment>
<proteinExistence type="predicted"/>
<feature type="non-terminal residue" evidence="1">
    <location>
        <position position="1"/>
    </location>
</feature>
<sequence length="51" mass="5193">LASGSDDNTVKIWDASSGACLSTLKGHSNVVISVAFSPDSTRLASGSHDET</sequence>